<evidence type="ECO:0000256" key="1">
    <source>
        <dbReference type="SAM" id="MobiDB-lite"/>
    </source>
</evidence>
<accession>A0A120G7T0</accession>
<protein>
    <submittedName>
        <fullName evidence="2">Uncharacterized protein</fullName>
    </submittedName>
</protein>
<organism evidence="2 3">
    <name type="scientific">Pseudomonas fluorescens</name>
    <dbReference type="NCBI Taxonomy" id="294"/>
    <lineage>
        <taxon>Bacteria</taxon>
        <taxon>Pseudomonadati</taxon>
        <taxon>Pseudomonadota</taxon>
        <taxon>Gammaproteobacteria</taxon>
        <taxon>Pseudomonadales</taxon>
        <taxon>Pseudomonadaceae</taxon>
        <taxon>Pseudomonas</taxon>
    </lineage>
</organism>
<name>A0A120G7T0_PSEFL</name>
<feature type="region of interest" description="Disordered" evidence="1">
    <location>
        <begin position="33"/>
        <end position="68"/>
    </location>
</feature>
<dbReference type="AlphaFoldDB" id="A0A120G7T0"/>
<dbReference type="Proteomes" id="UP000061348">
    <property type="component" value="Unassembled WGS sequence"/>
</dbReference>
<dbReference type="PATRIC" id="fig|294.194.peg.2948"/>
<feature type="compositionally biased region" description="Polar residues" evidence="1">
    <location>
        <begin position="38"/>
        <end position="48"/>
    </location>
</feature>
<evidence type="ECO:0000313" key="2">
    <source>
        <dbReference type="EMBL" id="KWV87733.1"/>
    </source>
</evidence>
<proteinExistence type="predicted"/>
<evidence type="ECO:0000313" key="3">
    <source>
        <dbReference type="Proteomes" id="UP000061348"/>
    </source>
</evidence>
<gene>
    <name evidence="2" type="ORF">PFLmoz3_02670</name>
</gene>
<dbReference type="EMBL" id="LCYA01000067">
    <property type="protein sequence ID" value="KWV87733.1"/>
    <property type="molecule type" value="Genomic_DNA"/>
</dbReference>
<reference evidence="2 3" key="1">
    <citation type="submission" date="2015-05" db="EMBL/GenBank/DDBJ databases">
        <title>A genomic and transcriptomic approach to investigate the blue pigment phenotype in Pseudomonas fluorescens.</title>
        <authorList>
            <person name="Andreani N.A."/>
            <person name="Cardazzo B."/>
        </authorList>
    </citation>
    <scope>NUCLEOTIDE SEQUENCE [LARGE SCALE GENOMIC DNA]</scope>
    <source>
        <strain evidence="2 3">Ps_22</strain>
    </source>
</reference>
<sequence length="68" mass="7101">MFIAPCSTMASRRMTVRAPGWFCTTSASASASQSPTTLISVTPSSSGEPASPVPRLTGRKVTEPASIW</sequence>
<comment type="caution">
    <text evidence="2">The sequence shown here is derived from an EMBL/GenBank/DDBJ whole genome shotgun (WGS) entry which is preliminary data.</text>
</comment>